<evidence type="ECO:0000256" key="1">
    <source>
        <dbReference type="ARBA" id="ARBA00004752"/>
    </source>
</evidence>
<dbReference type="PANTHER" id="PTHR30582:SF2">
    <property type="entry name" value="L,D-TRANSPEPTIDASE YCIB-RELATED"/>
    <property type="match status" value="1"/>
</dbReference>
<dbReference type="InterPro" id="IPR041280">
    <property type="entry name" value="Big_10"/>
</dbReference>
<dbReference type="PANTHER" id="PTHR30582">
    <property type="entry name" value="L,D-TRANSPEPTIDASE"/>
    <property type="match status" value="1"/>
</dbReference>
<dbReference type="Gene3D" id="2.60.40.3780">
    <property type="match status" value="1"/>
</dbReference>
<dbReference type="Pfam" id="PF03734">
    <property type="entry name" value="YkuD"/>
    <property type="match status" value="1"/>
</dbReference>
<dbReference type="PROSITE" id="PS51257">
    <property type="entry name" value="PROKAR_LIPOPROTEIN"/>
    <property type="match status" value="1"/>
</dbReference>
<keyword evidence="4 7" id="KW-0573">Peptidoglycan synthesis</keyword>
<evidence type="ECO:0000256" key="8">
    <source>
        <dbReference type="SAM" id="MobiDB-lite"/>
    </source>
</evidence>
<keyword evidence="9" id="KW-0732">Signal</keyword>
<evidence type="ECO:0000256" key="3">
    <source>
        <dbReference type="ARBA" id="ARBA00022960"/>
    </source>
</evidence>
<reference evidence="11 12" key="1">
    <citation type="journal article" date="2019" name="Int. J. Syst. Evol. Microbiol.">
        <title>The Global Catalogue of Microorganisms (GCM) 10K type strain sequencing project: providing services to taxonomists for standard genome sequencing and annotation.</title>
        <authorList>
            <consortium name="The Broad Institute Genomics Platform"/>
            <consortium name="The Broad Institute Genome Sequencing Center for Infectious Disease"/>
            <person name="Wu L."/>
            <person name="Ma J."/>
        </authorList>
    </citation>
    <scope>NUCLEOTIDE SEQUENCE [LARGE SCALE GENOMIC DNA]</scope>
    <source>
        <strain evidence="11 12">JCM 15481</strain>
    </source>
</reference>
<evidence type="ECO:0000256" key="4">
    <source>
        <dbReference type="ARBA" id="ARBA00022984"/>
    </source>
</evidence>
<dbReference type="Gene3D" id="2.40.440.10">
    <property type="entry name" value="L,D-transpeptidase catalytic domain-like"/>
    <property type="match status" value="1"/>
</dbReference>
<evidence type="ECO:0000256" key="5">
    <source>
        <dbReference type="ARBA" id="ARBA00023315"/>
    </source>
</evidence>
<dbReference type="CDD" id="cd16913">
    <property type="entry name" value="YkuD_like"/>
    <property type="match status" value="1"/>
</dbReference>
<sequence>MALKVERIRRGRTRNSLSALLTGAVLVLVAACGGSGGGDDDGGKGGGSGSAGGAGGGAQKTSRAVVDITPKDGADAVGTQGELKVTAAKGKLVSVEVADEKGAEVEGEISKDGAVWEPAGHLRTQTRYKVHAVAKDADGLEAVKDASFTTVVPENSFIGYFTPEDGSTVGVGMPVSLNFNQPIANQDAVEKAIEVTAEPDVEIDGHWFGNQRLDFRPEEYWEPGTEVTLSLRLDGVEGADGVYGQQHKDVSFEIGRRQVSTVDAKSKKMKVERDGRVVKTIPVTTGAPSTPTWNGKMVITEQFDVTRMDGDTVGFGGEYDIKDVPHAQRLSTSGTFIHGNYWAGQATFGSANTSHGCIGLYDARGGGDRSTPGSWFFRNSLIGDVVEVKNAKDEIIAPDNGLNGWNMSWEEWTAPQ</sequence>
<gene>
    <name evidence="11" type="ORF">GCM10009802_46820</name>
</gene>
<keyword evidence="3 7" id="KW-0133">Cell shape</keyword>
<evidence type="ECO:0000313" key="11">
    <source>
        <dbReference type="EMBL" id="GAA2137605.1"/>
    </source>
</evidence>
<comment type="pathway">
    <text evidence="1 7">Cell wall biogenesis; peptidoglycan biosynthesis.</text>
</comment>
<comment type="caution">
    <text evidence="11">The sequence shown here is derived from an EMBL/GenBank/DDBJ whole genome shotgun (WGS) entry which is preliminary data.</text>
</comment>
<accession>A0ABN2Z6I9</accession>
<evidence type="ECO:0000256" key="2">
    <source>
        <dbReference type="ARBA" id="ARBA00022679"/>
    </source>
</evidence>
<keyword evidence="5" id="KW-0012">Acyltransferase</keyword>
<keyword evidence="12" id="KW-1185">Reference proteome</keyword>
<evidence type="ECO:0000259" key="10">
    <source>
        <dbReference type="PROSITE" id="PS52029"/>
    </source>
</evidence>
<dbReference type="CDD" id="cd13432">
    <property type="entry name" value="LDT_IgD_like_2"/>
    <property type="match status" value="1"/>
</dbReference>
<evidence type="ECO:0000256" key="7">
    <source>
        <dbReference type="PROSITE-ProRule" id="PRU01373"/>
    </source>
</evidence>
<proteinExistence type="predicted"/>
<feature type="chain" id="PRO_5047434923" evidence="9">
    <location>
        <begin position="31"/>
        <end position="416"/>
    </location>
</feature>
<feature type="domain" description="L,D-TPase catalytic" evidence="10">
    <location>
        <begin position="258"/>
        <end position="389"/>
    </location>
</feature>
<feature type="active site" description="Proton donor/acceptor" evidence="7">
    <location>
        <position position="338"/>
    </location>
</feature>
<evidence type="ECO:0000256" key="6">
    <source>
        <dbReference type="ARBA" id="ARBA00023316"/>
    </source>
</evidence>
<feature type="region of interest" description="Disordered" evidence="8">
    <location>
        <begin position="37"/>
        <end position="62"/>
    </location>
</feature>
<dbReference type="InterPro" id="IPR005490">
    <property type="entry name" value="LD_TPept_cat_dom"/>
</dbReference>
<dbReference type="InterPro" id="IPR038063">
    <property type="entry name" value="Transpep_catalytic_dom"/>
</dbReference>
<feature type="compositionally biased region" description="Gly residues" evidence="8">
    <location>
        <begin position="44"/>
        <end position="58"/>
    </location>
</feature>
<dbReference type="Gene3D" id="2.60.40.3710">
    <property type="match status" value="1"/>
</dbReference>
<dbReference type="PROSITE" id="PS52029">
    <property type="entry name" value="LD_TPASE"/>
    <property type="match status" value="1"/>
</dbReference>
<dbReference type="SUPFAM" id="SSF141523">
    <property type="entry name" value="L,D-transpeptidase catalytic domain-like"/>
    <property type="match status" value="1"/>
</dbReference>
<evidence type="ECO:0000313" key="12">
    <source>
        <dbReference type="Proteomes" id="UP001500443"/>
    </source>
</evidence>
<feature type="active site" description="Nucleophile" evidence="7">
    <location>
        <position position="357"/>
    </location>
</feature>
<name>A0ABN2Z6I9_9ACTN</name>
<dbReference type="Proteomes" id="UP001500443">
    <property type="component" value="Unassembled WGS sequence"/>
</dbReference>
<dbReference type="EMBL" id="BAAAPF010000186">
    <property type="protein sequence ID" value="GAA2137605.1"/>
    <property type="molecule type" value="Genomic_DNA"/>
</dbReference>
<dbReference type="Pfam" id="PF17964">
    <property type="entry name" value="Big_10"/>
    <property type="match status" value="1"/>
</dbReference>
<feature type="signal peptide" evidence="9">
    <location>
        <begin position="1"/>
        <end position="30"/>
    </location>
</feature>
<dbReference type="InterPro" id="IPR050979">
    <property type="entry name" value="LD-transpeptidase"/>
</dbReference>
<organism evidence="11 12">
    <name type="scientific">Streptomyces synnematoformans</name>
    <dbReference type="NCBI Taxonomy" id="415721"/>
    <lineage>
        <taxon>Bacteria</taxon>
        <taxon>Bacillati</taxon>
        <taxon>Actinomycetota</taxon>
        <taxon>Actinomycetes</taxon>
        <taxon>Kitasatosporales</taxon>
        <taxon>Streptomycetaceae</taxon>
        <taxon>Streptomyces</taxon>
    </lineage>
</organism>
<keyword evidence="2" id="KW-0808">Transferase</keyword>
<keyword evidence="6 7" id="KW-0961">Cell wall biogenesis/degradation</keyword>
<evidence type="ECO:0000256" key="9">
    <source>
        <dbReference type="SAM" id="SignalP"/>
    </source>
</evidence>
<protein>
    <submittedName>
        <fullName evidence="11">Ig-like domain-containing protein</fullName>
    </submittedName>
</protein>